<protein>
    <submittedName>
        <fullName evidence="8">MFS transporter</fullName>
    </submittedName>
</protein>
<feature type="transmembrane region" description="Helical" evidence="6">
    <location>
        <begin position="153"/>
        <end position="178"/>
    </location>
</feature>
<proteinExistence type="predicted"/>
<sequence>MFDSKLDLPSPAMGISAPREASAGALAWFGLAVLVIVAFFANIDRQILVLLTEPIRHDFGLSDLQIGLLQGAGIALFAGAAALPIGWVADRVDRRLVLAVCILVWSAATATCGLTTGFWQLFIASIGLGIGEAGLMPIIYGMIPDLFPARQRVLANSVFALVNLLGAGAGMALGGALLQGVTTVHGTLPGALAGFSPWRLAFFAVAIPAPLLVILVAMIRPKHGPVSMTMRAAEHVATSPLTARVYFTRERAMMAKFFGAIALVNMAFTGITTWMPIVAVRSFGAAPAAAGGGLGAAATIGSVVGCVLGWLIARRLSPRFGVLAPLRVCEWGALAAALTSVGYLTASSVTFVYSLFGLQFACIVAGMVLFPAIMQSICPAHLRSRVAAIGVLTTIVVQAGSPVFIGVMSDRLQAVNHGLLLAIIGVALVGFSSACVLMRAAGKGVRDAIERYA</sequence>
<dbReference type="Gene3D" id="1.20.1250.20">
    <property type="entry name" value="MFS general substrate transporter like domains"/>
    <property type="match status" value="1"/>
</dbReference>
<keyword evidence="4 6" id="KW-1133">Transmembrane helix</keyword>
<keyword evidence="2" id="KW-0813">Transport</keyword>
<feature type="transmembrane region" description="Helical" evidence="6">
    <location>
        <begin position="324"/>
        <end position="345"/>
    </location>
</feature>
<evidence type="ECO:0000256" key="4">
    <source>
        <dbReference type="ARBA" id="ARBA00022989"/>
    </source>
</evidence>
<feature type="transmembrane region" description="Helical" evidence="6">
    <location>
        <begin position="419"/>
        <end position="441"/>
    </location>
</feature>
<dbReference type="InterPro" id="IPR036259">
    <property type="entry name" value="MFS_trans_sf"/>
</dbReference>
<evidence type="ECO:0000313" key="8">
    <source>
        <dbReference type="EMBL" id="MCP1172549.1"/>
    </source>
</evidence>
<feature type="transmembrane region" description="Helical" evidence="6">
    <location>
        <begin position="96"/>
        <end position="116"/>
    </location>
</feature>
<evidence type="ECO:0000256" key="3">
    <source>
        <dbReference type="ARBA" id="ARBA00022692"/>
    </source>
</evidence>
<dbReference type="Proteomes" id="UP001162793">
    <property type="component" value="Unassembled WGS sequence"/>
</dbReference>
<dbReference type="GO" id="GO:0016020">
    <property type="term" value="C:membrane"/>
    <property type="evidence" value="ECO:0007669"/>
    <property type="project" value="UniProtKB-SubCell"/>
</dbReference>
<dbReference type="SUPFAM" id="SSF103473">
    <property type="entry name" value="MFS general substrate transporter"/>
    <property type="match status" value="1"/>
</dbReference>
<keyword evidence="5 6" id="KW-0472">Membrane</keyword>
<feature type="domain" description="Major facilitator superfamily (MFS) profile" evidence="7">
    <location>
        <begin position="30"/>
        <end position="442"/>
    </location>
</feature>
<feature type="transmembrane region" description="Helical" evidence="6">
    <location>
        <begin position="289"/>
        <end position="312"/>
    </location>
</feature>
<dbReference type="InterPro" id="IPR020846">
    <property type="entry name" value="MFS_dom"/>
</dbReference>
<comment type="caution">
    <text evidence="8">The sequence shown here is derived from an EMBL/GenBank/DDBJ whole genome shotgun (WGS) entry which is preliminary data.</text>
</comment>
<evidence type="ECO:0000256" key="2">
    <source>
        <dbReference type="ARBA" id="ARBA00022448"/>
    </source>
</evidence>
<dbReference type="InterPro" id="IPR044770">
    <property type="entry name" value="MFS_spinster-like"/>
</dbReference>
<comment type="subcellular location">
    <subcellularLocation>
        <location evidence="1">Membrane</location>
        <topology evidence="1">Multi-pass membrane protein</topology>
    </subcellularLocation>
</comment>
<dbReference type="Pfam" id="PF07690">
    <property type="entry name" value="MFS_1"/>
    <property type="match status" value="1"/>
</dbReference>
<dbReference type="PROSITE" id="PS50850">
    <property type="entry name" value="MFS"/>
    <property type="match status" value="1"/>
</dbReference>
<dbReference type="AlphaFoldDB" id="A0AA41WUG0"/>
<keyword evidence="9" id="KW-1185">Reference proteome</keyword>
<dbReference type="EMBL" id="JAMYWC010000003">
    <property type="protein sequence ID" value="MCP1172549.1"/>
    <property type="molecule type" value="Genomic_DNA"/>
</dbReference>
<dbReference type="PANTHER" id="PTHR23505:SF79">
    <property type="entry name" value="PROTEIN SPINSTER"/>
    <property type="match status" value="1"/>
</dbReference>
<feature type="transmembrane region" description="Helical" evidence="6">
    <location>
        <begin position="21"/>
        <end position="41"/>
    </location>
</feature>
<reference evidence="9" key="1">
    <citation type="journal article" date="2023" name="Front. Microbiol.">
        <title>Ralstonia chuxiongensis sp. nov., Ralstonia mojiangensis sp. nov., and Ralstonia soli sp. nov., isolated from tobacco fields, are three novel species in the family Burkholderiaceae.</title>
        <authorList>
            <person name="Lu C.H."/>
            <person name="Zhang Y.Y."/>
            <person name="Jiang N."/>
            <person name="Chen W."/>
            <person name="Shao X."/>
            <person name="Zhao Z.M."/>
            <person name="Lu W.L."/>
            <person name="Hu X."/>
            <person name="Xi Y.X."/>
            <person name="Zou S.Y."/>
            <person name="Wei Q.J."/>
            <person name="Lin Z.L."/>
            <person name="Gong L."/>
            <person name="Gai X.T."/>
            <person name="Zhang L.Q."/>
            <person name="Li J.Y."/>
            <person name="Jin Y."/>
            <person name="Xia Z.Y."/>
        </authorList>
    </citation>
    <scope>NUCLEOTIDE SEQUENCE [LARGE SCALE GENOMIC DNA]</scope>
    <source>
        <strain evidence="9">21YRMH01-3</strain>
    </source>
</reference>
<dbReference type="GO" id="GO:0022857">
    <property type="term" value="F:transmembrane transporter activity"/>
    <property type="evidence" value="ECO:0007669"/>
    <property type="project" value="InterPro"/>
</dbReference>
<evidence type="ECO:0000256" key="6">
    <source>
        <dbReference type="SAM" id="Phobius"/>
    </source>
</evidence>
<feature type="transmembrane region" description="Helical" evidence="6">
    <location>
        <begin position="68"/>
        <end position="89"/>
    </location>
</feature>
<accession>A0AA41WUG0</accession>
<dbReference type="RefSeq" id="WP_253536498.1">
    <property type="nucleotide sequence ID" value="NZ_JAMYWC010000003.1"/>
</dbReference>
<evidence type="ECO:0000256" key="5">
    <source>
        <dbReference type="ARBA" id="ARBA00023136"/>
    </source>
</evidence>
<evidence type="ECO:0000259" key="7">
    <source>
        <dbReference type="PROSITE" id="PS50850"/>
    </source>
</evidence>
<dbReference type="InterPro" id="IPR011701">
    <property type="entry name" value="MFS"/>
</dbReference>
<organism evidence="8 9">
    <name type="scientific">Ralstonia chuxiongensis</name>
    <dbReference type="NCBI Taxonomy" id="2957504"/>
    <lineage>
        <taxon>Bacteria</taxon>
        <taxon>Pseudomonadati</taxon>
        <taxon>Pseudomonadota</taxon>
        <taxon>Betaproteobacteria</taxon>
        <taxon>Burkholderiales</taxon>
        <taxon>Burkholderiaceae</taxon>
        <taxon>Ralstonia</taxon>
    </lineage>
</organism>
<keyword evidence="3 6" id="KW-0812">Transmembrane</keyword>
<feature type="transmembrane region" description="Helical" evidence="6">
    <location>
        <begin position="386"/>
        <end position="407"/>
    </location>
</feature>
<evidence type="ECO:0000256" key="1">
    <source>
        <dbReference type="ARBA" id="ARBA00004141"/>
    </source>
</evidence>
<dbReference type="PANTHER" id="PTHR23505">
    <property type="entry name" value="SPINSTER"/>
    <property type="match status" value="1"/>
</dbReference>
<evidence type="ECO:0000313" key="9">
    <source>
        <dbReference type="Proteomes" id="UP001162793"/>
    </source>
</evidence>
<gene>
    <name evidence="8" type="ORF">NKG59_09265</name>
</gene>
<feature type="transmembrane region" description="Helical" evidence="6">
    <location>
        <begin position="122"/>
        <end position="141"/>
    </location>
</feature>
<feature type="transmembrane region" description="Helical" evidence="6">
    <location>
        <begin position="198"/>
        <end position="219"/>
    </location>
</feature>
<feature type="transmembrane region" description="Helical" evidence="6">
    <location>
        <begin position="257"/>
        <end position="277"/>
    </location>
</feature>
<feature type="transmembrane region" description="Helical" evidence="6">
    <location>
        <begin position="351"/>
        <end position="374"/>
    </location>
</feature>
<name>A0AA41WUG0_9RALS</name>